<evidence type="ECO:0000313" key="2">
    <source>
        <dbReference type="EMBL" id="PTQ48794.1"/>
    </source>
</evidence>
<organism evidence="2 3">
    <name type="scientific">Marchantia polymorpha</name>
    <name type="common">Common liverwort</name>
    <name type="synonym">Marchantia aquatica</name>
    <dbReference type="NCBI Taxonomy" id="3197"/>
    <lineage>
        <taxon>Eukaryota</taxon>
        <taxon>Viridiplantae</taxon>
        <taxon>Streptophyta</taxon>
        <taxon>Embryophyta</taxon>
        <taxon>Marchantiophyta</taxon>
        <taxon>Marchantiopsida</taxon>
        <taxon>Marchantiidae</taxon>
        <taxon>Marchantiales</taxon>
        <taxon>Marchantiaceae</taxon>
        <taxon>Marchantia</taxon>
    </lineage>
</organism>
<accession>A0A2R6XRR4</accession>
<gene>
    <name evidence="2" type="ORF">MARPO_0004s0081</name>
</gene>
<protein>
    <submittedName>
        <fullName evidence="2">Uncharacterized protein</fullName>
    </submittedName>
</protein>
<dbReference type="Proteomes" id="UP000244005">
    <property type="component" value="Unassembled WGS sequence"/>
</dbReference>
<reference evidence="3" key="1">
    <citation type="journal article" date="2017" name="Cell">
        <title>Insights into land plant evolution garnered from the Marchantia polymorpha genome.</title>
        <authorList>
            <person name="Bowman J.L."/>
            <person name="Kohchi T."/>
            <person name="Yamato K.T."/>
            <person name="Jenkins J."/>
            <person name="Shu S."/>
            <person name="Ishizaki K."/>
            <person name="Yamaoka S."/>
            <person name="Nishihama R."/>
            <person name="Nakamura Y."/>
            <person name="Berger F."/>
            <person name="Adam C."/>
            <person name="Aki S.S."/>
            <person name="Althoff F."/>
            <person name="Araki T."/>
            <person name="Arteaga-Vazquez M.A."/>
            <person name="Balasubrmanian S."/>
            <person name="Barry K."/>
            <person name="Bauer D."/>
            <person name="Boehm C.R."/>
            <person name="Briginshaw L."/>
            <person name="Caballero-Perez J."/>
            <person name="Catarino B."/>
            <person name="Chen F."/>
            <person name="Chiyoda S."/>
            <person name="Chovatia M."/>
            <person name="Davies K.M."/>
            <person name="Delmans M."/>
            <person name="Demura T."/>
            <person name="Dierschke T."/>
            <person name="Dolan L."/>
            <person name="Dorantes-Acosta A.E."/>
            <person name="Eklund D.M."/>
            <person name="Florent S.N."/>
            <person name="Flores-Sandoval E."/>
            <person name="Fujiyama A."/>
            <person name="Fukuzawa H."/>
            <person name="Galik B."/>
            <person name="Grimanelli D."/>
            <person name="Grimwood J."/>
            <person name="Grossniklaus U."/>
            <person name="Hamada T."/>
            <person name="Haseloff J."/>
            <person name="Hetherington A.J."/>
            <person name="Higo A."/>
            <person name="Hirakawa Y."/>
            <person name="Hundley H.N."/>
            <person name="Ikeda Y."/>
            <person name="Inoue K."/>
            <person name="Inoue S.I."/>
            <person name="Ishida S."/>
            <person name="Jia Q."/>
            <person name="Kakita M."/>
            <person name="Kanazawa T."/>
            <person name="Kawai Y."/>
            <person name="Kawashima T."/>
            <person name="Kennedy M."/>
            <person name="Kinose K."/>
            <person name="Kinoshita T."/>
            <person name="Kohara Y."/>
            <person name="Koide E."/>
            <person name="Komatsu K."/>
            <person name="Kopischke S."/>
            <person name="Kubo M."/>
            <person name="Kyozuka J."/>
            <person name="Lagercrantz U."/>
            <person name="Lin S.S."/>
            <person name="Lindquist E."/>
            <person name="Lipzen A.M."/>
            <person name="Lu C.W."/>
            <person name="De Luna E."/>
            <person name="Martienssen R.A."/>
            <person name="Minamino N."/>
            <person name="Mizutani M."/>
            <person name="Mizutani M."/>
            <person name="Mochizuki N."/>
            <person name="Monte I."/>
            <person name="Mosher R."/>
            <person name="Nagasaki H."/>
            <person name="Nakagami H."/>
            <person name="Naramoto S."/>
            <person name="Nishitani K."/>
            <person name="Ohtani M."/>
            <person name="Okamoto T."/>
            <person name="Okumura M."/>
            <person name="Phillips J."/>
            <person name="Pollak B."/>
            <person name="Reinders A."/>
            <person name="Rovekamp M."/>
            <person name="Sano R."/>
            <person name="Sawa S."/>
            <person name="Schmid M.W."/>
            <person name="Shirakawa M."/>
            <person name="Solano R."/>
            <person name="Spunde A."/>
            <person name="Suetsugu N."/>
            <person name="Sugano S."/>
            <person name="Sugiyama A."/>
            <person name="Sun R."/>
            <person name="Suzuki Y."/>
            <person name="Takenaka M."/>
            <person name="Takezawa D."/>
            <person name="Tomogane H."/>
            <person name="Tsuzuki M."/>
            <person name="Ueda T."/>
            <person name="Umeda M."/>
            <person name="Ward J.M."/>
            <person name="Watanabe Y."/>
            <person name="Yazaki K."/>
            <person name="Yokoyama R."/>
            <person name="Yoshitake Y."/>
            <person name="Yotsui I."/>
            <person name="Zachgo S."/>
            <person name="Schmutz J."/>
        </authorList>
    </citation>
    <scope>NUCLEOTIDE SEQUENCE [LARGE SCALE GENOMIC DNA]</scope>
    <source>
        <strain evidence="3">Tak-1</strain>
    </source>
</reference>
<evidence type="ECO:0000256" key="1">
    <source>
        <dbReference type="SAM" id="MobiDB-lite"/>
    </source>
</evidence>
<dbReference type="AlphaFoldDB" id="A0A2R6XRR4"/>
<keyword evidence="3" id="KW-1185">Reference proteome</keyword>
<dbReference type="EMBL" id="KZ772676">
    <property type="protein sequence ID" value="PTQ48794.1"/>
    <property type="molecule type" value="Genomic_DNA"/>
</dbReference>
<feature type="compositionally biased region" description="Polar residues" evidence="1">
    <location>
        <begin position="54"/>
        <end position="66"/>
    </location>
</feature>
<proteinExistence type="predicted"/>
<feature type="compositionally biased region" description="Basic residues" evidence="1">
    <location>
        <begin position="95"/>
        <end position="114"/>
    </location>
</feature>
<feature type="region of interest" description="Disordered" evidence="1">
    <location>
        <begin position="1"/>
        <end position="114"/>
    </location>
</feature>
<sequence length="114" mass="12625">MKFLRKASNHSEIVRQPPERSISKAAASDSNHNFPPKSIDKVSQSCSNSKSSDRGTTQKRSISMKSLSKESPFVRKCPSPPGDSSGPRVRDKTSRAKQGKLRIGLHHHRHHQSG</sequence>
<evidence type="ECO:0000313" key="3">
    <source>
        <dbReference type="Proteomes" id="UP000244005"/>
    </source>
</evidence>
<name>A0A2R6XRR4_MARPO</name>